<dbReference type="Pfam" id="PF07687">
    <property type="entry name" value="M20_dimer"/>
    <property type="match status" value="1"/>
</dbReference>
<dbReference type="InterPro" id="IPR036264">
    <property type="entry name" value="Bact_exopeptidase_dim_dom"/>
</dbReference>
<gene>
    <name evidence="4" type="ORF">SAMN04487995_2261</name>
</gene>
<reference evidence="4 5" key="1">
    <citation type="submission" date="2016-10" db="EMBL/GenBank/DDBJ databases">
        <authorList>
            <person name="de Groot N.N."/>
        </authorList>
    </citation>
    <scope>NUCLEOTIDE SEQUENCE [LARGE SCALE GENOMIC DNA]</scope>
    <source>
        <strain evidence="4 5">DSM 19938</strain>
    </source>
</reference>
<evidence type="ECO:0000256" key="1">
    <source>
        <dbReference type="ARBA" id="ARBA00022801"/>
    </source>
</evidence>
<dbReference type="PANTHER" id="PTHR30575">
    <property type="entry name" value="PEPTIDASE M20"/>
    <property type="match status" value="1"/>
</dbReference>
<evidence type="ECO:0000313" key="4">
    <source>
        <dbReference type="EMBL" id="SEI79697.1"/>
    </source>
</evidence>
<dbReference type="RefSeq" id="WP_090335501.1">
    <property type="nucleotide sequence ID" value="NZ_FNXY01000003.1"/>
</dbReference>
<dbReference type="PANTHER" id="PTHR30575:SF0">
    <property type="entry name" value="XAA-ARG DIPEPTIDASE"/>
    <property type="match status" value="1"/>
</dbReference>
<keyword evidence="1" id="KW-0378">Hydrolase</keyword>
<dbReference type="PIRSF" id="PIRSF037227">
    <property type="entry name" value="Aminobenzoyl-glu_utiliz_pB"/>
    <property type="match status" value="1"/>
</dbReference>
<dbReference type="InterPro" id="IPR017439">
    <property type="entry name" value="Amidohydrolase"/>
</dbReference>
<evidence type="ECO:0000256" key="2">
    <source>
        <dbReference type="SAM" id="SignalP"/>
    </source>
</evidence>
<dbReference type="EMBL" id="FNXY01000003">
    <property type="protein sequence ID" value="SEI79697.1"/>
    <property type="molecule type" value="Genomic_DNA"/>
</dbReference>
<evidence type="ECO:0000259" key="3">
    <source>
        <dbReference type="Pfam" id="PF07687"/>
    </source>
</evidence>
<dbReference type="OrthoDB" id="9781032at2"/>
<sequence>MNKNTIGFFALLSLCALQTTAQAVLSKDKKEVIANLEKKKDHYGDVSKQIWDFAEVGYKEVKSTAILINELKKEGFTMEEGVAGIPTAFVATYGKGKPVISILAEYDALPGMAQEAVPEKKVISGQKAGHACGHHLFGTGSVAAAIAVKDWLKQNGNTGTIKLMGCPAEEGGSGKVYMVREGVFKDSDVVLHWHPGDRNSANPASALANISAKFRFHGVSAHAAGAPERGRSGLDGVEAMDYMVNMMREHVPQDTRIHYVITRGGEAPNVVPAFAEVYYYARHHNRDVLRGIWDRIMEAAKGAAMGTGTKLEVEIIGGTYDLLPIESLAKVMHTNLDAVGGLKYSQEEIAFAEKIISTLPASTETKPKYTDAEQVAPFSTKLESMGGSTDVGDVSWAVPTVGLATATWVPGTPAHSWQAVAAGGTEIGKKGMMVASKTLALTAIDLFKDPALIEKAKTDWQKARGADFKYNALLGERKPALDYRN</sequence>
<organism evidence="4 5">
    <name type="scientific">Dyadobacter koreensis</name>
    <dbReference type="NCBI Taxonomy" id="408657"/>
    <lineage>
        <taxon>Bacteria</taxon>
        <taxon>Pseudomonadati</taxon>
        <taxon>Bacteroidota</taxon>
        <taxon>Cytophagia</taxon>
        <taxon>Cytophagales</taxon>
        <taxon>Spirosomataceae</taxon>
        <taxon>Dyadobacter</taxon>
    </lineage>
</organism>
<dbReference type="GO" id="GO:0071713">
    <property type="term" value="F:para-aminobenzoyl-glutamate hydrolase activity"/>
    <property type="evidence" value="ECO:0007669"/>
    <property type="project" value="TreeGrafter"/>
</dbReference>
<feature type="chain" id="PRO_5011742984" evidence="2">
    <location>
        <begin position="24"/>
        <end position="485"/>
    </location>
</feature>
<name>A0A1H6TR49_9BACT</name>
<dbReference type="GO" id="GO:0046657">
    <property type="term" value="P:folic acid catabolic process"/>
    <property type="evidence" value="ECO:0007669"/>
    <property type="project" value="TreeGrafter"/>
</dbReference>
<dbReference type="InterPro" id="IPR011650">
    <property type="entry name" value="Peptidase_M20_dimer"/>
</dbReference>
<evidence type="ECO:0000313" key="5">
    <source>
        <dbReference type="Proteomes" id="UP000199532"/>
    </source>
</evidence>
<dbReference type="GO" id="GO:0005737">
    <property type="term" value="C:cytoplasm"/>
    <property type="evidence" value="ECO:0007669"/>
    <property type="project" value="TreeGrafter"/>
</dbReference>
<dbReference type="GO" id="GO:0016805">
    <property type="term" value="F:dipeptidase activity"/>
    <property type="evidence" value="ECO:0007669"/>
    <property type="project" value="TreeGrafter"/>
</dbReference>
<dbReference type="Proteomes" id="UP000199532">
    <property type="component" value="Unassembled WGS sequence"/>
</dbReference>
<keyword evidence="2" id="KW-0732">Signal</keyword>
<dbReference type="Pfam" id="PF01546">
    <property type="entry name" value="Peptidase_M20"/>
    <property type="match status" value="1"/>
</dbReference>
<dbReference type="Gene3D" id="3.40.630.10">
    <property type="entry name" value="Zn peptidases"/>
    <property type="match status" value="1"/>
</dbReference>
<dbReference type="STRING" id="408657.SAMN04487995_2261"/>
<accession>A0A1H6TR49</accession>
<keyword evidence="5" id="KW-1185">Reference proteome</keyword>
<dbReference type="InterPro" id="IPR002933">
    <property type="entry name" value="Peptidase_M20"/>
</dbReference>
<feature type="domain" description="Peptidase M20 dimerisation" evidence="3">
    <location>
        <begin position="210"/>
        <end position="301"/>
    </location>
</feature>
<dbReference type="AlphaFoldDB" id="A0A1H6TR49"/>
<dbReference type="SUPFAM" id="SSF55031">
    <property type="entry name" value="Bacterial exopeptidase dimerisation domain"/>
    <property type="match status" value="1"/>
</dbReference>
<feature type="signal peptide" evidence="2">
    <location>
        <begin position="1"/>
        <end position="23"/>
    </location>
</feature>
<dbReference type="InterPro" id="IPR052030">
    <property type="entry name" value="Peptidase_M20/M20A_hydrolases"/>
</dbReference>
<proteinExistence type="predicted"/>
<dbReference type="Gene3D" id="3.30.70.360">
    <property type="match status" value="1"/>
</dbReference>
<dbReference type="InterPro" id="IPR017145">
    <property type="entry name" value="Aminobenzoyl-glu_utiliz_pB"/>
</dbReference>
<dbReference type="NCBIfam" id="TIGR01891">
    <property type="entry name" value="amidohydrolases"/>
    <property type="match status" value="1"/>
</dbReference>
<dbReference type="SUPFAM" id="SSF53187">
    <property type="entry name" value="Zn-dependent exopeptidases"/>
    <property type="match status" value="1"/>
</dbReference>
<protein>
    <submittedName>
        <fullName evidence="4">Aminobenzoyl-glutamate utilization protein B</fullName>
    </submittedName>
</protein>